<gene>
    <name evidence="3" type="ORF">SAMN05660284_02718</name>
</gene>
<proteinExistence type="predicted"/>
<feature type="compositionally biased region" description="Low complexity" evidence="1">
    <location>
        <begin position="30"/>
        <end position="47"/>
    </location>
</feature>
<keyword evidence="4" id="KW-1185">Reference proteome</keyword>
<protein>
    <submittedName>
        <fullName evidence="3">Uncharacterized protein</fullName>
    </submittedName>
</protein>
<dbReference type="EMBL" id="FOVE01000027">
    <property type="protein sequence ID" value="SFO01257.1"/>
    <property type="molecule type" value="Genomic_DNA"/>
</dbReference>
<dbReference type="STRING" id="83765.SAMN05660284_02718"/>
<dbReference type="RefSeq" id="WP_091198025.1">
    <property type="nucleotide sequence ID" value="NZ_FOVE01000027.1"/>
</dbReference>
<dbReference type="OrthoDB" id="8596497at2"/>
<name>A0A1I5DQ30_9NEIS</name>
<accession>A0A1I5DQ30</accession>
<reference evidence="4" key="1">
    <citation type="submission" date="2016-10" db="EMBL/GenBank/DDBJ databases">
        <authorList>
            <person name="Varghese N."/>
            <person name="Submissions S."/>
        </authorList>
    </citation>
    <scope>NUCLEOTIDE SEQUENCE [LARGE SCALE GENOMIC DNA]</scope>
    <source>
        <strain evidence="4">DSM 6150</strain>
    </source>
</reference>
<evidence type="ECO:0000256" key="2">
    <source>
        <dbReference type="SAM" id="SignalP"/>
    </source>
</evidence>
<dbReference type="AlphaFoldDB" id="A0A1I5DQ30"/>
<dbReference type="Proteomes" id="UP000242869">
    <property type="component" value="Unassembled WGS sequence"/>
</dbReference>
<sequence>MKILNAFVFLGLTTSVALAANDPHEKTAEKPAAAATKPAPSPVASAPAARVVKPAPVVVPKRVYVSPRAAPKVAAKKKSTKATGKVRVLSANSLPVGAIVPPLQAAPAMTKPETKPANSQTPVYVLTDPNLRWQLYSYP</sequence>
<organism evidence="3 4">
    <name type="scientific">Formivibrio citricus</name>
    <dbReference type="NCBI Taxonomy" id="83765"/>
    <lineage>
        <taxon>Bacteria</taxon>
        <taxon>Pseudomonadati</taxon>
        <taxon>Pseudomonadota</taxon>
        <taxon>Betaproteobacteria</taxon>
        <taxon>Neisseriales</taxon>
        <taxon>Chitinibacteraceae</taxon>
        <taxon>Formivibrio</taxon>
    </lineage>
</organism>
<feature type="chain" id="PRO_5017298982" evidence="2">
    <location>
        <begin position="20"/>
        <end position="139"/>
    </location>
</feature>
<keyword evidence="2" id="KW-0732">Signal</keyword>
<evidence type="ECO:0000313" key="4">
    <source>
        <dbReference type="Proteomes" id="UP000242869"/>
    </source>
</evidence>
<evidence type="ECO:0000313" key="3">
    <source>
        <dbReference type="EMBL" id="SFO01257.1"/>
    </source>
</evidence>
<feature type="signal peptide" evidence="2">
    <location>
        <begin position="1"/>
        <end position="19"/>
    </location>
</feature>
<evidence type="ECO:0000256" key="1">
    <source>
        <dbReference type="SAM" id="MobiDB-lite"/>
    </source>
</evidence>
<feature type="region of interest" description="Disordered" evidence="1">
    <location>
        <begin position="27"/>
        <end position="47"/>
    </location>
</feature>